<feature type="compositionally biased region" description="Low complexity" evidence="1">
    <location>
        <begin position="54"/>
        <end position="65"/>
    </location>
</feature>
<protein>
    <submittedName>
        <fullName evidence="3">Uncharacterized conserved protein</fullName>
    </submittedName>
</protein>
<evidence type="ECO:0000313" key="3">
    <source>
        <dbReference type="EMBL" id="SFZ84184.1"/>
    </source>
</evidence>
<name>A0A1K2HXK1_9HYPH</name>
<evidence type="ECO:0000259" key="2">
    <source>
        <dbReference type="Pfam" id="PF06904"/>
    </source>
</evidence>
<dbReference type="AlphaFoldDB" id="A0A1K2HXK1"/>
<sequence length="342" mass="35597">MVYRRLRAREPAGVGRRLPAMLYRSLFAAILLLVPSVLAQEEGDVPLPRPRPEPAVTAPAAPEAAEAAEEAEADVPDASEAAAGDADESSAEATEAEAPPTATTEEGTVIALPRPRPEPEPEPEAADVDEAPPATGDSEDGDAAEGVPDPEPEAPPRIYQSACPAVISGAVIARSLPPIAEGACGEQSPLEVTGVMANGQLVEFSSPATLSCAMATALPEWIAEIDRYAEARENSGVSEVLTGTSYMCRNVNNGSTGNLSFHAFANALDVTGFVLEDGQRMTLPSGWADAGSAEGRLLRFAHSAACARFTTTLGPEANALHEDHLHVDMGCHGGRCLARLCE</sequence>
<dbReference type="Proteomes" id="UP000183447">
    <property type="component" value="Unassembled WGS sequence"/>
</dbReference>
<dbReference type="STRING" id="665118.SAMN02983003_1865"/>
<dbReference type="EMBL" id="FPKU01000002">
    <property type="protein sequence ID" value="SFZ84184.1"/>
    <property type="molecule type" value="Genomic_DNA"/>
</dbReference>
<accession>A0A1K2HXK1</accession>
<organism evidence="3 4">
    <name type="scientific">Devosia enhydra</name>
    <dbReference type="NCBI Taxonomy" id="665118"/>
    <lineage>
        <taxon>Bacteria</taxon>
        <taxon>Pseudomonadati</taxon>
        <taxon>Pseudomonadota</taxon>
        <taxon>Alphaproteobacteria</taxon>
        <taxon>Hyphomicrobiales</taxon>
        <taxon>Devosiaceae</taxon>
        <taxon>Devosia</taxon>
    </lineage>
</organism>
<dbReference type="Pfam" id="PF06904">
    <property type="entry name" value="Extensin-like_C"/>
    <property type="match status" value="1"/>
</dbReference>
<feature type="domain" description="Extensin-like C-terminal" evidence="2">
    <location>
        <begin position="170"/>
        <end position="333"/>
    </location>
</feature>
<reference evidence="3 4" key="1">
    <citation type="submission" date="2016-11" db="EMBL/GenBank/DDBJ databases">
        <authorList>
            <person name="Jaros S."/>
            <person name="Januszkiewicz K."/>
            <person name="Wedrychowicz H."/>
        </authorList>
    </citation>
    <scope>NUCLEOTIDE SEQUENCE [LARGE SCALE GENOMIC DNA]</scope>
    <source>
        <strain evidence="3 4">ATCC 23634</strain>
    </source>
</reference>
<evidence type="ECO:0000256" key="1">
    <source>
        <dbReference type="SAM" id="MobiDB-lite"/>
    </source>
</evidence>
<feature type="region of interest" description="Disordered" evidence="1">
    <location>
        <begin position="44"/>
        <end position="157"/>
    </location>
</feature>
<evidence type="ECO:0000313" key="4">
    <source>
        <dbReference type="Proteomes" id="UP000183447"/>
    </source>
</evidence>
<feature type="compositionally biased region" description="Acidic residues" evidence="1">
    <location>
        <begin position="120"/>
        <end position="130"/>
    </location>
</feature>
<feature type="compositionally biased region" description="Acidic residues" evidence="1">
    <location>
        <begin position="137"/>
        <end position="152"/>
    </location>
</feature>
<feature type="compositionally biased region" description="Low complexity" evidence="1">
    <location>
        <begin position="91"/>
        <end position="113"/>
    </location>
</feature>
<dbReference type="InterPro" id="IPR009683">
    <property type="entry name" value="Extensin-like_C"/>
</dbReference>
<proteinExistence type="predicted"/>
<gene>
    <name evidence="3" type="ORF">SAMN02983003_1865</name>
</gene>
<keyword evidence="4" id="KW-1185">Reference proteome</keyword>
<feature type="compositionally biased region" description="Acidic residues" evidence="1">
    <location>
        <begin position="66"/>
        <end position="77"/>
    </location>
</feature>